<gene>
    <name evidence="1" type="ORF">HKO22_03075</name>
</gene>
<dbReference type="Proteomes" id="UP000568273">
    <property type="component" value="Unassembled WGS sequence"/>
</dbReference>
<organism evidence="1 2">
    <name type="scientific">Peptoniphilus faecalis</name>
    <dbReference type="NCBI Taxonomy" id="2731255"/>
    <lineage>
        <taxon>Bacteria</taxon>
        <taxon>Bacillati</taxon>
        <taxon>Bacillota</taxon>
        <taxon>Tissierellia</taxon>
        <taxon>Tissierellales</taxon>
        <taxon>Peptoniphilaceae</taxon>
        <taxon>Peptoniphilus</taxon>
    </lineage>
</organism>
<accession>A0A848R644</accession>
<evidence type="ECO:0000313" key="2">
    <source>
        <dbReference type="Proteomes" id="UP000568273"/>
    </source>
</evidence>
<dbReference type="EMBL" id="JABDSR010000003">
    <property type="protein sequence ID" value="NMW84727.1"/>
    <property type="molecule type" value="Genomic_DNA"/>
</dbReference>
<evidence type="ECO:0000313" key="1">
    <source>
        <dbReference type="EMBL" id="NMW84727.1"/>
    </source>
</evidence>
<comment type="caution">
    <text evidence="1">The sequence shown here is derived from an EMBL/GenBank/DDBJ whole genome shotgun (WGS) entry which is preliminary data.</text>
</comment>
<dbReference type="AlphaFoldDB" id="A0A848R644"/>
<dbReference type="RefSeq" id="WP_169968466.1">
    <property type="nucleotide sequence ID" value="NZ_JABDSR010000003.1"/>
</dbReference>
<proteinExistence type="predicted"/>
<keyword evidence="2" id="KW-1185">Reference proteome</keyword>
<name>A0A848R644_9FIRM</name>
<protein>
    <submittedName>
        <fullName evidence="1">Uncharacterized protein</fullName>
    </submittedName>
</protein>
<sequence>MNIFPLVSEKKPAYNTRRAARRYVRREVSRKCRKSIDEINSWLDEESFKKKYHMYFIKIYFEWRYILRGKRFNFNDMVERNDEYEFIELLNIIKDELGLHYSEFPFKFEIIINELKEKVIGDSKQQHNSRKNCYIWSNE</sequence>
<reference evidence="1" key="1">
    <citation type="submission" date="2020-04" db="EMBL/GenBank/DDBJ databases">
        <title>Peptoniphilus sp. nov. isolated from swine feces.</title>
        <authorList>
            <person name="Ryu S.W."/>
        </authorList>
    </citation>
    <scope>NUCLEOTIDE SEQUENCE [LARGE SCALE GENOMIC DNA]</scope>
    <source>
        <strain evidence="1">AGMB00490</strain>
    </source>
</reference>